<dbReference type="AlphaFoldDB" id="A0A7R9LB51"/>
<feature type="compositionally biased region" description="Basic and acidic residues" evidence="1">
    <location>
        <begin position="41"/>
        <end position="58"/>
    </location>
</feature>
<gene>
    <name evidence="3" type="ORF">OSB1V03_LOCUS17327</name>
</gene>
<dbReference type="InterPro" id="IPR005135">
    <property type="entry name" value="Endo/exonuclease/phosphatase"/>
</dbReference>
<feature type="domain" description="Endonuclease/exonuclease/phosphatase" evidence="2">
    <location>
        <begin position="169"/>
        <end position="383"/>
    </location>
</feature>
<protein>
    <recommendedName>
        <fullName evidence="2">Endonuclease/exonuclease/phosphatase domain-containing protein</fullName>
    </recommendedName>
</protein>
<accession>A0A7R9LB51</accession>
<dbReference type="InterPro" id="IPR036691">
    <property type="entry name" value="Endo/exonu/phosph_ase_sf"/>
</dbReference>
<keyword evidence="4" id="KW-1185">Reference proteome</keyword>
<organism evidence="3">
    <name type="scientific">Medioppia subpectinata</name>
    <dbReference type="NCBI Taxonomy" id="1979941"/>
    <lineage>
        <taxon>Eukaryota</taxon>
        <taxon>Metazoa</taxon>
        <taxon>Ecdysozoa</taxon>
        <taxon>Arthropoda</taxon>
        <taxon>Chelicerata</taxon>
        <taxon>Arachnida</taxon>
        <taxon>Acari</taxon>
        <taxon>Acariformes</taxon>
        <taxon>Sarcoptiformes</taxon>
        <taxon>Oribatida</taxon>
        <taxon>Brachypylina</taxon>
        <taxon>Oppioidea</taxon>
        <taxon>Oppiidae</taxon>
        <taxon>Medioppia</taxon>
    </lineage>
</organism>
<dbReference type="InterPro" id="IPR050410">
    <property type="entry name" value="CCR4/nocturin_mRNA_transcr"/>
</dbReference>
<dbReference type="PANTHER" id="PTHR12121:SF34">
    <property type="entry name" value="PROTEIN ANGEL"/>
    <property type="match status" value="1"/>
</dbReference>
<feature type="non-terminal residue" evidence="3">
    <location>
        <position position="1"/>
    </location>
</feature>
<proteinExistence type="predicted"/>
<evidence type="ECO:0000313" key="4">
    <source>
        <dbReference type="Proteomes" id="UP000759131"/>
    </source>
</evidence>
<dbReference type="Pfam" id="PF03372">
    <property type="entry name" value="Exo_endo_phos"/>
    <property type="match status" value="1"/>
</dbReference>
<feature type="compositionally biased region" description="Polar residues" evidence="1">
    <location>
        <begin position="1"/>
        <end position="15"/>
    </location>
</feature>
<dbReference type="SUPFAM" id="SSF56219">
    <property type="entry name" value="DNase I-like"/>
    <property type="match status" value="1"/>
</dbReference>
<evidence type="ECO:0000256" key="1">
    <source>
        <dbReference type="SAM" id="MobiDB-lite"/>
    </source>
</evidence>
<evidence type="ECO:0000313" key="3">
    <source>
        <dbReference type="EMBL" id="CAD7638316.1"/>
    </source>
</evidence>
<dbReference type="PANTHER" id="PTHR12121">
    <property type="entry name" value="CARBON CATABOLITE REPRESSOR PROTEIN 4"/>
    <property type="match status" value="1"/>
</dbReference>
<evidence type="ECO:0000259" key="2">
    <source>
        <dbReference type="Pfam" id="PF03372"/>
    </source>
</evidence>
<dbReference type="Proteomes" id="UP000759131">
    <property type="component" value="Unassembled WGS sequence"/>
</dbReference>
<dbReference type="OrthoDB" id="10253982at2759"/>
<reference evidence="3" key="1">
    <citation type="submission" date="2020-11" db="EMBL/GenBank/DDBJ databases">
        <authorList>
            <person name="Tran Van P."/>
        </authorList>
    </citation>
    <scope>NUCLEOTIDE SEQUENCE</scope>
</reference>
<feature type="compositionally biased region" description="Basic and acidic residues" evidence="1">
    <location>
        <begin position="17"/>
        <end position="30"/>
    </location>
</feature>
<feature type="region of interest" description="Disordered" evidence="1">
    <location>
        <begin position="1"/>
        <end position="64"/>
    </location>
</feature>
<dbReference type="EMBL" id="OC875244">
    <property type="protein sequence ID" value="CAD7638316.1"/>
    <property type="molecule type" value="Genomic_DNA"/>
</dbReference>
<dbReference type="Gene3D" id="3.60.10.10">
    <property type="entry name" value="Endonuclease/exonuclease/phosphatase"/>
    <property type="match status" value="1"/>
</dbReference>
<name>A0A7R9LB51_9ACAR</name>
<dbReference type="GO" id="GO:0000175">
    <property type="term" value="F:3'-5'-RNA exonuclease activity"/>
    <property type="evidence" value="ECO:0007669"/>
    <property type="project" value="TreeGrafter"/>
</dbReference>
<dbReference type="EMBL" id="CAJPIZ010020669">
    <property type="protein sequence ID" value="CAG2117374.1"/>
    <property type="molecule type" value="Genomic_DNA"/>
</dbReference>
<sequence length="435" mass="49676">MTDPKANTSAVTTDESLNEKKESHRSDDKHTKKSSNCGDKVPQKEGLAKTNADRRVGDRYFNGSNGSNAFASEVSFNYFKDNPFNRSYDPNYYHMSSNGCPGQPFYDYSHRQSYPSYRPQSYPNYSQRHYKHTQTLTEDEIREKVSKYRPFMTAKSYKSKTSGIEFSIMSYNILSQNLLEDHSSLYQHCQPSHIQWPLRGHRIVRELLESEADIICLQEVHSQHLKELIAPELSKHGYNVVYERKTGNKLDGCVIAFKDDVFSLLKSTKLELMRKDMSPLLDRDNIGLIVELRPKLSTNSKLVVANTHLLYNPKRGDIKLAQTRLLLAELDKLALISANENVFEYNPIILCGDFNSDPKSLLHNFITTGALNLFGSKMGDISGQRNSFGTGKPLEHRHLDLSGVTSDSRYENPFNKSSAKHTDTENMLIKHNFKL</sequence>